<dbReference type="AlphaFoldDB" id="A0A1F2PB82"/>
<name>A0A1F2PB82_9EURY</name>
<evidence type="ECO:0000313" key="2">
    <source>
        <dbReference type="Proteomes" id="UP000186940"/>
    </source>
</evidence>
<dbReference type="PATRIC" id="fig|1838285.3.peg.246"/>
<sequence length="78" mass="8818">MFLVQLKDYFEKEVGGYEFSKYGQLNISPLQIHRSKADHKRAIFTLSNEIASLVAADEPSGLARTAARMEQLAQMDNK</sequence>
<dbReference type="PANTHER" id="PTHR42203:SF2">
    <property type="entry name" value="UPF0058 PROTEIN MJ1205"/>
    <property type="match status" value="1"/>
</dbReference>
<organism evidence="1 2">
    <name type="scientific">Candidatus Syntropharchaeum caldarium</name>
    <dbReference type="NCBI Taxonomy" id="1838285"/>
    <lineage>
        <taxon>Archaea</taxon>
        <taxon>Methanobacteriati</taxon>
        <taxon>Methanobacteriota</taxon>
        <taxon>Stenosarchaea group</taxon>
        <taxon>Methanomicrobia</taxon>
        <taxon>Methanosarcinales</taxon>
        <taxon>ANME-2 cluster</taxon>
        <taxon>Candidatus Syntropharchaeum</taxon>
    </lineage>
</organism>
<dbReference type="Pfam" id="PF01893">
    <property type="entry name" value="UPF0058"/>
    <property type="match status" value="1"/>
</dbReference>
<accession>A0A1F2PB82</accession>
<reference evidence="1" key="1">
    <citation type="submission" date="2016-05" db="EMBL/GenBank/DDBJ databases">
        <title>Microbial consortia oxidize butane by reversing methanogenesis.</title>
        <authorList>
            <person name="Laso-Perez R."/>
            <person name="Richter M."/>
            <person name="Wegener G."/>
            <person name="Musat F."/>
        </authorList>
    </citation>
    <scope>NUCLEOTIDE SEQUENCE [LARGE SCALE GENOMIC DNA]</scope>
    <source>
        <strain evidence="1">BOX2</strain>
    </source>
</reference>
<dbReference type="InterPro" id="IPR002753">
    <property type="entry name" value="UPF0058"/>
</dbReference>
<gene>
    <name evidence="1" type="ORF">SCAL_000243</name>
</gene>
<dbReference type="STRING" id="1838285.SCAL_000243"/>
<dbReference type="PANTHER" id="PTHR42203">
    <property type="entry name" value="UPF0058 PROTEIN MJ1205"/>
    <property type="match status" value="1"/>
</dbReference>
<dbReference type="Proteomes" id="UP000186940">
    <property type="component" value="Unassembled WGS sequence"/>
</dbReference>
<dbReference type="EMBL" id="LYOS01000001">
    <property type="protein sequence ID" value="OFV68567.1"/>
    <property type="molecule type" value="Genomic_DNA"/>
</dbReference>
<comment type="caution">
    <text evidence="1">The sequence shown here is derived from an EMBL/GenBank/DDBJ whole genome shotgun (WGS) entry which is preliminary data.</text>
</comment>
<dbReference type="Gene3D" id="1.20.1270.110">
    <property type="entry name" value="Uncharacterised protein family UPF0058"/>
    <property type="match status" value="1"/>
</dbReference>
<keyword evidence="2" id="KW-1185">Reference proteome</keyword>
<evidence type="ECO:0000313" key="1">
    <source>
        <dbReference type="EMBL" id="OFV68567.1"/>
    </source>
</evidence>
<dbReference type="SUPFAM" id="SSF140371">
    <property type="entry name" value="Vng1086c-like"/>
    <property type="match status" value="1"/>
</dbReference>
<dbReference type="InterPro" id="IPR036519">
    <property type="entry name" value="UPF0058_sf"/>
</dbReference>
<protein>
    <submittedName>
        <fullName evidence="1">Protein belonging to Uncharacterized protein family UPF0058</fullName>
    </submittedName>
</protein>
<proteinExistence type="predicted"/>